<organism evidence="1 2">
    <name type="scientific">Acinetobacter phage vB_ApiM_fHyAci03</name>
    <dbReference type="NCBI Taxonomy" id="2269366"/>
    <lineage>
        <taxon>Viruses</taxon>
        <taxon>Duplodnaviria</taxon>
        <taxon>Heunggongvirae</taxon>
        <taxon>Uroviricota</taxon>
        <taxon>Caudoviricetes</taxon>
        <taxon>Pantevenvirales</taxon>
        <taxon>Straboviridae</taxon>
        <taxon>Twarogvirinae</taxon>
        <taxon>Lazarusvirus</taxon>
        <taxon>Lazarusvirus fhyacithree</taxon>
    </lineage>
</organism>
<evidence type="ECO:0000313" key="2">
    <source>
        <dbReference type="Proteomes" id="UP000255697"/>
    </source>
</evidence>
<dbReference type="InterPro" id="IPR034696">
    <property type="entry name" value="RI_T4"/>
</dbReference>
<dbReference type="RefSeq" id="YP_009880905.1">
    <property type="nucleotide sequence ID" value="NC_049438.1"/>
</dbReference>
<dbReference type="Pfam" id="PF24205">
    <property type="entry name" value="Antiholin"/>
    <property type="match status" value="1"/>
</dbReference>
<sequence length="92" mass="10710">MKTVLLFAMLVGCSIQQCLAAEEDKDFDKFVEGALIVYSQFKTPSKQESERFYTFIQDRWNKSECSRDCTHVGYVIGRQYAKEKNIEIKAKK</sequence>
<dbReference type="GeneID" id="55810166"/>
<dbReference type="Proteomes" id="UP000255697">
    <property type="component" value="Segment"/>
</dbReference>
<dbReference type="KEGG" id="vg:55810166"/>
<gene>
    <name evidence="1" type="primary">rI</name>
    <name evidence="1" type="ORF">Ac3_135</name>
</gene>
<dbReference type="EMBL" id="MH460829">
    <property type="protein sequence ID" value="AXF40704.1"/>
    <property type="molecule type" value="Genomic_DNA"/>
</dbReference>
<keyword evidence="2" id="KW-1185">Reference proteome</keyword>
<evidence type="ECO:0000313" key="1">
    <source>
        <dbReference type="EMBL" id="AXF40704.1"/>
    </source>
</evidence>
<accession>A0A345AUX1</accession>
<reference evidence="2" key="1">
    <citation type="submission" date="2018-06" db="EMBL/GenBank/DDBJ databases">
        <title>Whole genome analysis of phage vB_ApiM_fHyAci03 infecting Acinetobacter pittii.</title>
        <authorList>
            <person name="Kiljunen S."/>
            <person name="Wicklund A."/>
            <person name="Skurnik M."/>
        </authorList>
    </citation>
    <scope>NUCLEOTIDE SEQUENCE [LARGE SCALE GENOMIC DNA]</scope>
</reference>
<name>A0A345AUX1_9CAUD</name>
<protein>
    <submittedName>
        <fullName evidence="1">Lysis inhibition regulator</fullName>
    </submittedName>
</protein>
<proteinExistence type="predicted"/>